<dbReference type="SUPFAM" id="SSF90123">
    <property type="entry name" value="ABC transporter transmembrane region"/>
    <property type="match status" value="1"/>
</dbReference>
<feature type="transmembrane region" description="Helical" evidence="11">
    <location>
        <begin position="180"/>
        <end position="203"/>
    </location>
</feature>
<dbReference type="PROSITE" id="PS00211">
    <property type="entry name" value="ABC_TRANSPORTER_1"/>
    <property type="match status" value="1"/>
</dbReference>
<evidence type="ECO:0000256" key="10">
    <source>
        <dbReference type="ARBA" id="ARBA00043264"/>
    </source>
</evidence>
<organism evidence="15 16">
    <name type="scientific">Candidatus Merdivivens pullicola</name>
    <dbReference type="NCBI Taxonomy" id="2840872"/>
    <lineage>
        <taxon>Bacteria</taxon>
        <taxon>Pseudomonadati</taxon>
        <taxon>Bacteroidota</taxon>
        <taxon>Bacteroidia</taxon>
        <taxon>Bacteroidales</taxon>
        <taxon>Muribaculaceae</taxon>
        <taxon>Muribaculaceae incertae sedis</taxon>
        <taxon>Candidatus Merdivivens</taxon>
    </lineage>
</organism>
<dbReference type="FunFam" id="3.40.50.300:FF:000299">
    <property type="entry name" value="ABC transporter ATP-binding protein/permease"/>
    <property type="match status" value="1"/>
</dbReference>
<dbReference type="PROSITE" id="PS50893">
    <property type="entry name" value="ABC_TRANSPORTER_2"/>
    <property type="match status" value="1"/>
</dbReference>
<accession>A0A9D9II54</accession>
<dbReference type="PROSITE" id="PS50929">
    <property type="entry name" value="ABC_TM1F"/>
    <property type="match status" value="1"/>
</dbReference>
<keyword evidence="3" id="KW-1003">Cell membrane</keyword>
<comment type="caution">
    <text evidence="15">The sequence shown here is derived from an EMBL/GenBank/DDBJ whole genome shotgun (WGS) entry which is preliminary data.</text>
</comment>
<feature type="transmembrane region" description="Helical" evidence="11">
    <location>
        <begin position="223"/>
        <end position="244"/>
    </location>
</feature>
<evidence type="ECO:0000313" key="15">
    <source>
        <dbReference type="EMBL" id="MBO8472243.1"/>
    </source>
</evidence>
<feature type="domain" description="Peptidase C39" evidence="14">
    <location>
        <begin position="13"/>
        <end position="138"/>
    </location>
</feature>
<dbReference type="Pfam" id="PF03412">
    <property type="entry name" value="Peptidase_C39"/>
    <property type="match status" value="1"/>
</dbReference>
<dbReference type="SUPFAM" id="SSF52540">
    <property type="entry name" value="P-loop containing nucleoside triphosphate hydrolases"/>
    <property type="match status" value="1"/>
</dbReference>
<keyword evidence="6" id="KW-0067">ATP-binding</keyword>
<dbReference type="GO" id="GO:0015031">
    <property type="term" value="P:protein transport"/>
    <property type="evidence" value="ECO:0007669"/>
    <property type="project" value="UniProtKB-KW"/>
</dbReference>
<evidence type="ECO:0000256" key="7">
    <source>
        <dbReference type="ARBA" id="ARBA00022927"/>
    </source>
</evidence>
<evidence type="ECO:0000256" key="5">
    <source>
        <dbReference type="ARBA" id="ARBA00022741"/>
    </source>
</evidence>
<keyword evidence="9 11" id="KW-0472">Membrane</keyword>
<evidence type="ECO:0000256" key="2">
    <source>
        <dbReference type="ARBA" id="ARBA00022448"/>
    </source>
</evidence>
<sequence length="743" mass="84060">MAGHIKRFPKEFQYDSVDCGSACLAMIASYYGIETSRERISELCKTTLNGVSLLTVREAATQIGLSGTGLSLSLEELMEIKPLPALLHWNGRHFVVLFDIKARLDGKKRFRVMDPAYGEVMFSEEDMREHWLEKGKGDKQTGRLMIFEPAETGGRDTADFCEKRKRNAYKKGIRLLARYFYAYKAVLAKISVCVLAVSVMQLFLPFLTQAIVDKGIGDSDIHFIYLVLLAEAALIIGSTLGDFIRRWLLLKMSVRINLSLISDFIIKLVKLPMSFFNAKKTGDLLQRIDDHKIVEQFITSNSLTVVFSFFTLVVFSVVLAIYDFRIFCIFFVGSVLYALWLMLFLKKRRLLNYKFFNKRSKNQSSIYQLITGMEEIKLQGCADRKREEWEKIQLDLLDLNMQSLQLGQRSETGTVLINEVKNALITVVSAASVISGDITLGMMLSIQYIIGQLTVPVKQSVGFIFSLQDLRISMERINDVYEREEEVRPGQIVPEELPCGDIVIDNVCFGYDNSNRRKALDGVSCIIPRGKVTAITGCSGSGKTTLIKLLLQYYKPQEGSIKIGGTDLFALNPQWWRDKCSAVMQDGYIFSDTIARNIVPKDVEIDRQRLEYAVRMANAHDTVMALPLKYDTFIGDEGQGLSAGQKQRLLIARAVYKDVPFVFLDEATNSLDAKNEKAITENMQSFYEGKTVIVIAHRMSTVMNADQIIVMDAGKIVETGTHRELVESRSYYYDLIKNQLDLG</sequence>
<gene>
    <name evidence="15" type="ORF">IAB81_01245</name>
</gene>
<evidence type="ECO:0000256" key="8">
    <source>
        <dbReference type="ARBA" id="ARBA00022989"/>
    </source>
</evidence>
<keyword evidence="2" id="KW-0813">Transport</keyword>
<dbReference type="AlphaFoldDB" id="A0A9D9II54"/>
<evidence type="ECO:0000256" key="11">
    <source>
        <dbReference type="SAM" id="Phobius"/>
    </source>
</evidence>
<dbReference type="InterPro" id="IPR017871">
    <property type="entry name" value="ABC_transporter-like_CS"/>
</dbReference>
<proteinExistence type="predicted"/>
<dbReference type="InterPro" id="IPR011527">
    <property type="entry name" value="ABC1_TM_dom"/>
</dbReference>
<evidence type="ECO:0000259" key="14">
    <source>
        <dbReference type="PROSITE" id="PS50990"/>
    </source>
</evidence>
<evidence type="ECO:0000259" key="12">
    <source>
        <dbReference type="PROSITE" id="PS50893"/>
    </source>
</evidence>
<dbReference type="Proteomes" id="UP000823604">
    <property type="component" value="Unassembled WGS sequence"/>
</dbReference>
<dbReference type="GO" id="GO:0005886">
    <property type="term" value="C:plasma membrane"/>
    <property type="evidence" value="ECO:0007669"/>
    <property type="project" value="UniProtKB-SubCell"/>
</dbReference>
<evidence type="ECO:0000256" key="4">
    <source>
        <dbReference type="ARBA" id="ARBA00022692"/>
    </source>
</evidence>
<feature type="transmembrane region" description="Helical" evidence="11">
    <location>
        <begin position="297"/>
        <end position="318"/>
    </location>
</feature>
<keyword evidence="8 11" id="KW-1133">Transmembrane helix</keyword>
<feature type="domain" description="ABC transporter" evidence="12">
    <location>
        <begin position="502"/>
        <end position="738"/>
    </location>
</feature>
<comment type="subcellular location">
    <subcellularLocation>
        <location evidence="1">Cell membrane</location>
        <topology evidence="1">Multi-pass membrane protein</topology>
    </subcellularLocation>
</comment>
<dbReference type="EMBL" id="JADIMA010000012">
    <property type="protein sequence ID" value="MBO8472243.1"/>
    <property type="molecule type" value="Genomic_DNA"/>
</dbReference>
<dbReference type="GO" id="GO:0034040">
    <property type="term" value="F:ATPase-coupled lipid transmembrane transporter activity"/>
    <property type="evidence" value="ECO:0007669"/>
    <property type="project" value="TreeGrafter"/>
</dbReference>
<dbReference type="Gene3D" id="1.20.1560.10">
    <property type="entry name" value="ABC transporter type 1, transmembrane domain"/>
    <property type="match status" value="1"/>
</dbReference>
<evidence type="ECO:0000256" key="1">
    <source>
        <dbReference type="ARBA" id="ARBA00004651"/>
    </source>
</evidence>
<dbReference type="InterPro" id="IPR027417">
    <property type="entry name" value="P-loop_NTPase"/>
</dbReference>
<keyword evidence="7" id="KW-0653">Protein transport</keyword>
<evidence type="ECO:0000256" key="6">
    <source>
        <dbReference type="ARBA" id="ARBA00022840"/>
    </source>
</evidence>
<dbReference type="PANTHER" id="PTHR24221:SF654">
    <property type="entry name" value="ATP-BINDING CASSETTE SUB-FAMILY B MEMBER 6"/>
    <property type="match status" value="1"/>
</dbReference>
<dbReference type="GO" id="GO:0140359">
    <property type="term" value="F:ABC-type transporter activity"/>
    <property type="evidence" value="ECO:0007669"/>
    <property type="project" value="InterPro"/>
</dbReference>
<dbReference type="SMART" id="SM00382">
    <property type="entry name" value="AAA"/>
    <property type="match status" value="1"/>
</dbReference>
<dbReference type="GO" id="GO:0006508">
    <property type="term" value="P:proteolysis"/>
    <property type="evidence" value="ECO:0007669"/>
    <property type="project" value="InterPro"/>
</dbReference>
<name>A0A9D9II54_9BACT</name>
<dbReference type="PANTHER" id="PTHR24221">
    <property type="entry name" value="ATP-BINDING CASSETTE SUB-FAMILY B"/>
    <property type="match status" value="1"/>
</dbReference>
<dbReference type="CDD" id="cd18571">
    <property type="entry name" value="ABC_6TM_peptidase_like"/>
    <property type="match status" value="1"/>
</dbReference>
<dbReference type="GO" id="GO:0005524">
    <property type="term" value="F:ATP binding"/>
    <property type="evidence" value="ECO:0007669"/>
    <property type="project" value="UniProtKB-KW"/>
</dbReference>
<evidence type="ECO:0000256" key="3">
    <source>
        <dbReference type="ARBA" id="ARBA00022475"/>
    </source>
</evidence>
<reference evidence="15" key="1">
    <citation type="submission" date="2020-10" db="EMBL/GenBank/DDBJ databases">
        <authorList>
            <person name="Gilroy R."/>
        </authorList>
    </citation>
    <scope>NUCLEOTIDE SEQUENCE</scope>
    <source>
        <strain evidence="15">B1-8020</strain>
    </source>
</reference>
<dbReference type="InterPro" id="IPR003593">
    <property type="entry name" value="AAA+_ATPase"/>
</dbReference>
<keyword evidence="4 11" id="KW-0812">Transmembrane</keyword>
<feature type="domain" description="ABC transmembrane type-1" evidence="13">
    <location>
        <begin position="192"/>
        <end position="469"/>
    </location>
</feature>
<dbReference type="GO" id="GO:0043213">
    <property type="term" value="P:bacteriocin transport"/>
    <property type="evidence" value="ECO:0007669"/>
    <property type="project" value="UniProtKB-KW"/>
</dbReference>
<keyword evidence="10" id="KW-0080">Bacteriocin transport</keyword>
<dbReference type="GO" id="GO:0016887">
    <property type="term" value="F:ATP hydrolysis activity"/>
    <property type="evidence" value="ECO:0007669"/>
    <property type="project" value="InterPro"/>
</dbReference>
<evidence type="ECO:0000259" key="13">
    <source>
        <dbReference type="PROSITE" id="PS50929"/>
    </source>
</evidence>
<dbReference type="InterPro" id="IPR039421">
    <property type="entry name" value="Type_1_exporter"/>
</dbReference>
<feature type="transmembrane region" description="Helical" evidence="11">
    <location>
        <begin position="324"/>
        <end position="345"/>
    </location>
</feature>
<dbReference type="Gene3D" id="3.90.70.10">
    <property type="entry name" value="Cysteine proteinases"/>
    <property type="match status" value="1"/>
</dbReference>
<dbReference type="Pfam" id="PF00664">
    <property type="entry name" value="ABC_membrane"/>
    <property type="match status" value="1"/>
</dbReference>
<dbReference type="InterPro" id="IPR036640">
    <property type="entry name" value="ABC1_TM_sf"/>
</dbReference>
<dbReference type="GO" id="GO:0008233">
    <property type="term" value="F:peptidase activity"/>
    <property type="evidence" value="ECO:0007669"/>
    <property type="project" value="InterPro"/>
</dbReference>
<reference evidence="15" key="2">
    <citation type="journal article" date="2021" name="PeerJ">
        <title>Extensive microbial diversity within the chicken gut microbiome revealed by metagenomics and culture.</title>
        <authorList>
            <person name="Gilroy R."/>
            <person name="Ravi A."/>
            <person name="Getino M."/>
            <person name="Pursley I."/>
            <person name="Horton D.L."/>
            <person name="Alikhan N.F."/>
            <person name="Baker D."/>
            <person name="Gharbi K."/>
            <person name="Hall N."/>
            <person name="Watson M."/>
            <person name="Adriaenssens E.M."/>
            <person name="Foster-Nyarko E."/>
            <person name="Jarju S."/>
            <person name="Secka A."/>
            <person name="Antonio M."/>
            <person name="Oren A."/>
            <person name="Chaudhuri R.R."/>
            <person name="La Ragione R."/>
            <person name="Hildebrand F."/>
            <person name="Pallen M.J."/>
        </authorList>
    </citation>
    <scope>NUCLEOTIDE SEQUENCE</scope>
    <source>
        <strain evidence="15">B1-8020</strain>
    </source>
</reference>
<dbReference type="InterPro" id="IPR003439">
    <property type="entry name" value="ABC_transporter-like_ATP-bd"/>
</dbReference>
<protein>
    <submittedName>
        <fullName evidence="15">Peptidase domain-containing ABC transporter</fullName>
    </submittedName>
</protein>
<dbReference type="PROSITE" id="PS50990">
    <property type="entry name" value="PEPTIDASE_C39"/>
    <property type="match status" value="1"/>
</dbReference>
<dbReference type="InterPro" id="IPR005074">
    <property type="entry name" value="Peptidase_C39"/>
</dbReference>
<dbReference type="Pfam" id="PF00005">
    <property type="entry name" value="ABC_tran"/>
    <property type="match status" value="1"/>
</dbReference>
<evidence type="ECO:0000256" key="9">
    <source>
        <dbReference type="ARBA" id="ARBA00023136"/>
    </source>
</evidence>
<evidence type="ECO:0000313" key="16">
    <source>
        <dbReference type="Proteomes" id="UP000823604"/>
    </source>
</evidence>
<dbReference type="Gene3D" id="3.40.50.300">
    <property type="entry name" value="P-loop containing nucleotide triphosphate hydrolases"/>
    <property type="match status" value="1"/>
</dbReference>
<keyword evidence="5" id="KW-0547">Nucleotide-binding</keyword>